<organism evidence="1 2">
    <name type="scientific">Pilimelia columellifera subsp. columellifera</name>
    <dbReference type="NCBI Taxonomy" id="706583"/>
    <lineage>
        <taxon>Bacteria</taxon>
        <taxon>Bacillati</taxon>
        <taxon>Actinomycetota</taxon>
        <taxon>Actinomycetes</taxon>
        <taxon>Micromonosporales</taxon>
        <taxon>Micromonosporaceae</taxon>
        <taxon>Pilimelia</taxon>
    </lineage>
</organism>
<comment type="caution">
    <text evidence="1">The sequence shown here is derived from an EMBL/GenBank/DDBJ whole genome shotgun (WGS) entry which is preliminary data.</text>
</comment>
<reference evidence="1 2" key="1">
    <citation type="journal article" date="2019" name="Int. J. Syst. Evol. Microbiol.">
        <title>The Global Catalogue of Microorganisms (GCM) 10K type strain sequencing project: providing services to taxonomists for standard genome sequencing and annotation.</title>
        <authorList>
            <consortium name="The Broad Institute Genomics Platform"/>
            <consortium name="The Broad Institute Genome Sequencing Center for Infectious Disease"/>
            <person name="Wu L."/>
            <person name="Ma J."/>
        </authorList>
    </citation>
    <scope>NUCLEOTIDE SEQUENCE [LARGE SCALE GENOMIC DNA]</scope>
    <source>
        <strain evidence="1 2">JCM 3367</strain>
    </source>
</reference>
<name>A0ABN3NL28_9ACTN</name>
<gene>
    <name evidence="1" type="ORF">GCM10010201_25490</name>
</gene>
<sequence>MSAGAAWLHTHIARGASAAGWAGAPWAGATAVASPKTDTAVTDAANLARRSRISPTRFVRRVPHCARALTQASERVAAVRRPQSVEGADLAIQMAMTCRAKPCLSPHCDLARSH</sequence>
<dbReference type="Proteomes" id="UP001499978">
    <property type="component" value="Unassembled WGS sequence"/>
</dbReference>
<evidence type="ECO:0000313" key="2">
    <source>
        <dbReference type="Proteomes" id="UP001499978"/>
    </source>
</evidence>
<evidence type="ECO:0000313" key="1">
    <source>
        <dbReference type="EMBL" id="GAA2525691.1"/>
    </source>
</evidence>
<protein>
    <submittedName>
        <fullName evidence="1">Uncharacterized protein</fullName>
    </submittedName>
</protein>
<accession>A0ABN3NL28</accession>
<proteinExistence type="predicted"/>
<keyword evidence="2" id="KW-1185">Reference proteome</keyword>
<dbReference type="EMBL" id="BAAARY010000011">
    <property type="protein sequence ID" value="GAA2525691.1"/>
    <property type="molecule type" value="Genomic_DNA"/>
</dbReference>